<feature type="compositionally biased region" description="Low complexity" evidence="1">
    <location>
        <begin position="63"/>
        <end position="77"/>
    </location>
</feature>
<organism evidence="2 3">
    <name type="scientific">Streptomyces violaceusniger</name>
    <dbReference type="NCBI Taxonomy" id="68280"/>
    <lineage>
        <taxon>Bacteria</taxon>
        <taxon>Bacillati</taxon>
        <taxon>Actinomycetota</taxon>
        <taxon>Actinomycetes</taxon>
        <taxon>Kitasatosporales</taxon>
        <taxon>Streptomycetaceae</taxon>
        <taxon>Streptomyces</taxon>
        <taxon>Streptomyces violaceusniger group</taxon>
    </lineage>
</organism>
<keyword evidence="3" id="KW-1185">Reference proteome</keyword>
<dbReference type="Proteomes" id="UP000301309">
    <property type="component" value="Unassembled WGS sequence"/>
</dbReference>
<name>A0A4D4LFQ3_STRVO</name>
<evidence type="ECO:0000256" key="1">
    <source>
        <dbReference type="SAM" id="MobiDB-lite"/>
    </source>
</evidence>
<dbReference type="AlphaFoldDB" id="A0A4D4LFQ3"/>
<reference evidence="2 3" key="1">
    <citation type="journal article" date="2020" name="Int. J. Syst. Evol. Microbiol.">
        <title>Reclassification of Streptomyces castelarensis and Streptomyces sporoclivatus as later heterotypic synonyms of Streptomyces antimycoticus.</title>
        <authorList>
            <person name="Komaki H."/>
            <person name="Tamura T."/>
        </authorList>
    </citation>
    <scope>NUCLEOTIDE SEQUENCE [LARGE SCALE GENOMIC DNA]</scope>
    <source>
        <strain evidence="2 3">NBRC 13459</strain>
    </source>
</reference>
<evidence type="ECO:0000313" key="2">
    <source>
        <dbReference type="EMBL" id="GDY59204.1"/>
    </source>
</evidence>
<gene>
    <name evidence="2" type="ORF">SVIO_098270</name>
</gene>
<comment type="caution">
    <text evidence="2">The sequence shown here is derived from an EMBL/GenBank/DDBJ whole genome shotgun (WGS) entry which is preliminary data.</text>
</comment>
<protein>
    <submittedName>
        <fullName evidence="2">Uncharacterized protein</fullName>
    </submittedName>
</protein>
<feature type="region of interest" description="Disordered" evidence="1">
    <location>
        <begin position="54"/>
        <end position="115"/>
    </location>
</feature>
<sequence length="115" mass="12407">MLTVDVDAVSPLGYARYVHGYPEDLLEDILAEARRVAEYGWEARSADRYLNCIRPSAAPPPTAARRGFPSSRSRPGPETAASGTGRPRYWFSTASQPASPSIAAPVSASSSLRIR</sequence>
<feature type="compositionally biased region" description="Low complexity" evidence="1">
    <location>
        <begin position="92"/>
        <end position="115"/>
    </location>
</feature>
<proteinExistence type="predicted"/>
<dbReference type="EMBL" id="BJHW01000002">
    <property type="protein sequence ID" value="GDY59204.1"/>
    <property type="molecule type" value="Genomic_DNA"/>
</dbReference>
<accession>A0A4D4LFQ3</accession>
<evidence type="ECO:0000313" key="3">
    <source>
        <dbReference type="Proteomes" id="UP000301309"/>
    </source>
</evidence>